<dbReference type="InterPro" id="IPR038404">
    <property type="entry name" value="TRAP_DctP_sf"/>
</dbReference>
<evidence type="ECO:0000313" key="4">
    <source>
        <dbReference type="Proteomes" id="UP000776983"/>
    </source>
</evidence>
<dbReference type="RefSeq" id="WP_226952533.1">
    <property type="nucleotide sequence ID" value="NZ_JACDXW010000001.1"/>
</dbReference>
<gene>
    <name evidence="3" type="primary">dctP</name>
    <name evidence="3" type="ORF">H0484_00800</name>
</gene>
<dbReference type="Proteomes" id="UP000776983">
    <property type="component" value="Unassembled WGS sequence"/>
</dbReference>
<keyword evidence="1 2" id="KW-0732">Signal</keyword>
<feature type="signal peptide" evidence="2">
    <location>
        <begin position="1"/>
        <end position="20"/>
    </location>
</feature>
<keyword evidence="4" id="KW-1185">Reference proteome</keyword>
<organism evidence="3 4">
    <name type="scientific">Mesopusillimonas faecipullorum</name>
    <dbReference type="NCBI Taxonomy" id="2755040"/>
    <lineage>
        <taxon>Bacteria</taxon>
        <taxon>Pseudomonadati</taxon>
        <taxon>Pseudomonadota</taxon>
        <taxon>Betaproteobacteria</taxon>
        <taxon>Burkholderiales</taxon>
        <taxon>Alcaligenaceae</taxon>
        <taxon>Mesopusillimonas</taxon>
    </lineage>
</organism>
<dbReference type="PANTHER" id="PTHR33376">
    <property type="match status" value="1"/>
</dbReference>
<evidence type="ECO:0000256" key="1">
    <source>
        <dbReference type="ARBA" id="ARBA00022729"/>
    </source>
</evidence>
<evidence type="ECO:0000313" key="3">
    <source>
        <dbReference type="EMBL" id="MCB5362300.1"/>
    </source>
</evidence>
<name>A0ABS8C8E9_9BURK</name>
<feature type="chain" id="PRO_5045444872" evidence="2">
    <location>
        <begin position="21"/>
        <end position="323"/>
    </location>
</feature>
<protein>
    <submittedName>
        <fullName evidence="3">TRAP transporter substrate-binding protein DctP</fullName>
    </submittedName>
</protein>
<dbReference type="EMBL" id="JACDXW010000001">
    <property type="protein sequence ID" value="MCB5362300.1"/>
    <property type="molecule type" value="Genomic_DNA"/>
</dbReference>
<comment type="caution">
    <text evidence="3">The sequence shown here is derived from an EMBL/GenBank/DDBJ whole genome shotgun (WGS) entry which is preliminary data.</text>
</comment>
<dbReference type="PANTHER" id="PTHR33376:SF5">
    <property type="entry name" value="EXTRACYTOPLASMIC SOLUTE RECEPTOR PROTEIN"/>
    <property type="match status" value="1"/>
</dbReference>
<accession>A0ABS8C8E9</accession>
<dbReference type="Gene3D" id="3.40.190.170">
    <property type="entry name" value="Bacterial extracellular solute-binding protein, family 7"/>
    <property type="match status" value="1"/>
</dbReference>
<dbReference type="InterPro" id="IPR018389">
    <property type="entry name" value="DctP_fam"/>
</dbReference>
<reference evidence="3 4" key="1">
    <citation type="submission" date="2020-07" db="EMBL/GenBank/DDBJ databases">
        <title>Pusillimonas sp. nov., isolated from poultry manure in Taiwan.</title>
        <authorList>
            <person name="Lin S.-Y."/>
            <person name="Tang Y.-S."/>
            <person name="Young C.-C."/>
        </authorList>
    </citation>
    <scope>NUCLEOTIDE SEQUENCE [LARGE SCALE GENOMIC DNA]</scope>
    <source>
        <strain evidence="3 4">CC-YST705</strain>
    </source>
</reference>
<dbReference type="Pfam" id="PF03480">
    <property type="entry name" value="DctP"/>
    <property type="match status" value="1"/>
</dbReference>
<dbReference type="NCBIfam" id="NF037995">
    <property type="entry name" value="TRAP_S1"/>
    <property type="match status" value="1"/>
</dbReference>
<evidence type="ECO:0000256" key="2">
    <source>
        <dbReference type="SAM" id="SignalP"/>
    </source>
</evidence>
<proteinExistence type="predicted"/>
<sequence length="323" mass="36009">MRKLFLAIAAYAVLSAPAFAEPVTLRAISAFPSNLEFTKQFQTFIERVNKAGEGVVRVQFVGGPEVIPPQQQDTALRNGVFDMQMGPASYYNGIVPEADALFGATAGPVQARENGATKMLNDIWRKKLNAQFIGWQSGGIPFYVYLVDKPKMTSEGVLDLTGLQMRSTPAYKEWFEKLGGNNVMLQTAEMFTALERGVVRGLGWPAISYTDIGVHKFLKYQVAPPVWQLDLVIMMNGKKWDALPEQARQIIEQAAVEHERATQSDFGAIREREDKILREAGVQTVEVGNPALHRKIAHDLVWDRLASRDPSNVEALKAKLYQE</sequence>